<evidence type="ECO:0000256" key="7">
    <source>
        <dbReference type="ARBA" id="ARBA00022729"/>
    </source>
</evidence>
<dbReference type="PANTHER" id="PTHR42951:SF14">
    <property type="entry name" value="METALLO-BETA-LACTAMASE SUPERFAMILY PROTEIN"/>
    <property type="match status" value="1"/>
</dbReference>
<reference evidence="13 14" key="1">
    <citation type="submission" date="2013-07" db="EMBL/GenBank/DDBJ databases">
        <authorList>
            <person name="Weinstock G."/>
            <person name="Sodergren E."/>
            <person name="Wylie T."/>
            <person name="Fulton L."/>
            <person name="Fulton R."/>
            <person name="Fronick C."/>
            <person name="O'Laughlin M."/>
            <person name="Godfrey J."/>
            <person name="Miner T."/>
            <person name="Herter B."/>
            <person name="Appelbaum E."/>
            <person name="Cordes M."/>
            <person name="Lek S."/>
            <person name="Wollam A."/>
            <person name="Pepin K.H."/>
            <person name="Palsikar V.B."/>
            <person name="Mitreva M."/>
            <person name="Wilson R.K."/>
        </authorList>
    </citation>
    <scope>NUCLEOTIDE SEQUENCE [LARGE SCALE GENOMIC DNA]</scope>
    <source>
        <strain evidence="13 14">ATCC 14940</strain>
    </source>
</reference>
<dbReference type="AlphaFoldDB" id="A0ABC9TRU2"/>
<evidence type="ECO:0000256" key="3">
    <source>
        <dbReference type="ARBA" id="ARBA00004418"/>
    </source>
</evidence>
<accession>A0ABC9TRU2</accession>
<dbReference type="Gene3D" id="3.60.15.10">
    <property type="entry name" value="Ribonuclease Z/Hydroxyacylglutathione hydrolase-like"/>
    <property type="match status" value="1"/>
</dbReference>
<evidence type="ECO:0000256" key="8">
    <source>
        <dbReference type="ARBA" id="ARBA00022764"/>
    </source>
</evidence>
<keyword evidence="6" id="KW-0479">Metal-binding</keyword>
<keyword evidence="8" id="KW-0574">Periplasm</keyword>
<evidence type="ECO:0000256" key="11">
    <source>
        <dbReference type="ARBA" id="ARBA00023251"/>
    </source>
</evidence>
<gene>
    <name evidence="13" type="ORF">CLOSYM_04452</name>
</gene>
<evidence type="ECO:0000256" key="5">
    <source>
        <dbReference type="ARBA" id="ARBA00012865"/>
    </source>
</evidence>
<dbReference type="InterPro" id="IPR050855">
    <property type="entry name" value="NDM-1-like"/>
</dbReference>
<dbReference type="SMART" id="SM00849">
    <property type="entry name" value="Lactamase_B"/>
    <property type="match status" value="1"/>
</dbReference>
<keyword evidence="10" id="KW-0862">Zinc</keyword>
<organism evidence="13 14">
    <name type="scientific">[Clostridium] symbiosum ATCC 14940</name>
    <dbReference type="NCBI Taxonomy" id="411472"/>
    <lineage>
        <taxon>Bacteria</taxon>
        <taxon>Bacillati</taxon>
        <taxon>Bacillota</taxon>
        <taxon>Clostridia</taxon>
        <taxon>Lachnospirales</taxon>
        <taxon>Lachnospiraceae</taxon>
        <taxon>Otoolea</taxon>
    </lineage>
</organism>
<dbReference type="Proteomes" id="UP000016491">
    <property type="component" value="Unassembled WGS sequence"/>
</dbReference>
<dbReference type="GO" id="GO:0046677">
    <property type="term" value="P:response to antibiotic"/>
    <property type="evidence" value="ECO:0007669"/>
    <property type="project" value="UniProtKB-KW"/>
</dbReference>
<keyword evidence="11" id="KW-0046">Antibiotic resistance</keyword>
<dbReference type="GO" id="GO:0046872">
    <property type="term" value="F:metal ion binding"/>
    <property type="evidence" value="ECO:0007669"/>
    <property type="project" value="UniProtKB-KW"/>
</dbReference>
<evidence type="ECO:0000313" key="13">
    <source>
        <dbReference type="EMBL" id="ERI74011.1"/>
    </source>
</evidence>
<evidence type="ECO:0000256" key="9">
    <source>
        <dbReference type="ARBA" id="ARBA00022801"/>
    </source>
</evidence>
<evidence type="ECO:0000313" key="14">
    <source>
        <dbReference type="Proteomes" id="UP000016491"/>
    </source>
</evidence>
<dbReference type="InterPro" id="IPR036866">
    <property type="entry name" value="RibonucZ/Hydroxyglut_hydro"/>
</dbReference>
<evidence type="ECO:0000256" key="6">
    <source>
        <dbReference type="ARBA" id="ARBA00022723"/>
    </source>
</evidence>
<comment type="similarity">
    <text evidence="4">Belongs to the metallo-beta-lactamase superfamily. Class-B beta-lactamase family.</text>
</comment>
<feature type="domain" description="Metallo-beta-lactamase" evidence="12">
    <location>
        <begin position="29"/>
        <end position="215"/>
    </location>
</feature>
<sequence>MLAVKTKRRKRSMYELIQAGEKTYYINCPAKMGLYRLNDSEVCLIDSGNDKDAGKKVLKILEAGGWKLKMVINTHSHADHIGGNSLLAQRTGCSVYTAGPDLAFTQYPVLEPSFLYGGYPFKELRNKFLMAQPSGALPLTPEVLPEGLEMMAVNGHSFSMSAIKTDDGVWFLADCLTGENILEKYHVSFLYDVQEYLNSLEKLKTLEGRLYIPAHAEPVEDIRPLAEANRKKILEIAGIIKEICTKPRGFEEILKAVFEHYGLVMDYNQYVLVGSTVRSYLSWLHDRGEAAAEIADNRLVWCSVNDGTSDGGAI</sequence>
<dbReference type="PROSITE" id="PS00743">
    <property type="entry name" value="BETA_LACTAMASE_B_1"/>
    <property type="match status" value="1"/>
</dbReference>
<dbReference type="GO" id="GO:0042597">
    <property type="term" value="C:periplasmic space"/>
    <property type="evidence" value="ECO:0007669"/>
    <property type="project" value="UniProtKB-SubCell"/>
</dbReference>
<dbReference type="PANTHER" id="PTHR42951">
    <property type="entry name" value="METALLO-BETA-LACTAMASE DOMAIN-CONTAINING"/>
    <property type="match status" value="1"/>
</dbReference>
<dbReference type="GO" id="GO:0008800">
    <property type="term" value="F:beta-lactamase activity"/>
    <property type="evidence" value="ECO:0007669"/>
    <property type="project" value="UniProtKB-EC"/>
</dbReference>
<dbReference type="EMBL" id="AWSU01000352">
    <property type="protein sequence ID" value="ERI74011.1"/>
    <property type="molecule type" value="Genomic_DNA"/>
</dbReference>
<comment type="subcellular location">
    <subcellularLocation>
        <location evidence="3">Periplasm</location>
    </subcellularLocation>
</comment>
<keyword evidence="9" id="KW-0378">Hydrolase</keyword>
<keyword evidence="7" id="KW-0732">Signal</keyword>
<dbReference type="SUPFAM" id="SSF56281">
    <property type="entry name" value="Metallo-hydrolase/oxidoreductase"/>
    <property type="match status" value="1"/>
</dbReference>
<dbReference type="EC" id="3.5.2.6" evidence="5"/>
<evidence type="ECO:0000256" key="2">
    <source>
        <dbReference type="ARBA" id="ARBA00001947"/>
    </source>
</evidence>
<evidence type="ECO:0000256" key="4">
    <source>
        <dbReference type="ARBA" id="ARBA00005250"/>
    </source>
</evidence>
<protein>
    <recommendedName>
        <fullName evidence="5">beta-lactamase</fullName>
        <ecNumber evidence="5">3.5.2.6</ecNumber>
    </recommendedName>
</protein>
<proteinExistence type="inferred from homology"/>
<comment type="cofactor">
    <cofactor evidence="2">
        <name>Zn(2+)</name>
        <dbReference type="ChEBI" id="CHEBI:29105"/>
    </cofactor>
</comment>
<evidence type="ECO:0000256" key="10">
    <source>
        <dbReference type="ARBA" id="ARBA00022833"/>
    </source>
</evidence>
<evidence type="ECO:0000256" key="1">
    <source>
        <dbReference type="ARBA" id="ARBA00001526"/>
    </source>
</evidence>
<dbReference type="InterPro" id="IPR001279">
    <property type="entry name" value="Metallo-B-lactamas"/>
</dbReference>
<name>A0ABC9TRU2_CLOSY</name>
<dbReference type="GO" id="GO:0017001">
    <property type="term" value="P:antibiotic catabolic process"/>
    <property type="evidence" value="ECO:0007669"/>
    <property type="project" value="UniProtKB-ARBA"/>
</dbReference>
<dbReference type="CDD" id="cd07743">
    <property type="entry name" value="metallo-hydrolase-like_MBL-fold"/>
    <property type="match status" value="1"/>
</dbReference>
<evidence type="ECO:0000259" key="12">
    <source>
        <dbReference type="SMART" id="SM00849"/>
    </source>
</evidence>
<comment type="caution">
    <text evidence="13">The sequence shown here is derived from an EMBL/GenBank/DDBJ whole genome shotgun (WGS) entry which is preliminary data.</text>
</comment>
<comment type="catalytic activity">
    <reaction evidence="1">
        <text>a beta-lactam + H2O = a substituted beta-amino acid</text>
        <dbReference type="Rhea" id="RHEA:20401"/>
        <dbReference type="ChEBI" id="CHEBI:15377"/>
        <dbReference type="ChEBI" id="CHEBI:35627"/>
        <dbReference type="ChEBI" id="CHEBI:140347"/>
        <dbReference type="EC" id="3.5.2.6"/>
    </reaction>
</comment>
<dbReference type="Pfam" id="PF00753">
    <property type="entry name" value="Lactamase_B"/>
    <property type="match status" value="1"/>
</dbReference>
<dbReference type="InterPro" id="IPR001018">
    <property type="entry name" value="Beta-lactamase_class-B_CS"/>
</dbReference>